<dbReference type="GO" id="GO:0042761">
    <property type="term" value="P:very long-chain fatty acid biosynthetic process"/>
    <property type="evidence" value="ECO:0007669"/>
    <property type="project" value="TreeGrafter"/>
</dbReference>
<dbReference type="GO" id="GO:0030148">
    <property type="term" value="P:sphingolipid biosynthetic process"/>
    <property type="evidence" value="ECO:0007669"/>
    <property type="project" value="TreeGrafter"/>
</dbReference>
<dbReference type="GO" id="GO:0034625">
    <property type="term" value="P:fatty acid elongation, monounsaturated fatty acid"/>
    <property type="evidence" value="ECO:0007669"/>
    <property type="project" value="TreeGrafter"/>
</dbReference>
<dbReference type="InterPro" id="IPR030457">
    <property type="entry name" value="ELO_CS"/>
</dbReference>
<evidence type="ECO:0000256" key="8">
    <source>
        <dbReference type="ARBA" id="ARBA00023098"/>
    </source>
</evidence>
<evidence type="ECO:0000313" key="12">
    <source>
        <dbReference type="Proteomes" id="UP000887572"/>
    </source>
</evidence>
<dbReference type="AlphaFoldDB" id="A0A914H7F2"/>
<evidence type="ECO:0000256" key="11">
    <source>
        <dbReference type="RuleBase" id="RU361115"/>
    </source>
</evidence>
<dbReference type="InterPro" id="IPR002076">
    <property type="entry name" value="ELO_fam"/>
</dbReference>
<feature type="transmembrane region" description="Helical" evidence="11">
    <location>
        <begin position="247"/>
        <end position="267"/>
    </location>
</feature>
<evidence type="ECO:0000256" key="2">
    <source>
        <dbReference type="ARBA" id="ARBA00005194"/>
    </source>
</evidence>
<dbReference type="GO" id="GO:0019367">
    <property type="term" value="P:fatty acid elongation, saturated fatty acid"/>
    <property type="evidence" value="ECO:0007669"/>
    <property type="project" value="TreeGrafter"/>
</dbReference>
<keyword evidence="3 11" id="KW-0444">Lipid biosynthesis</keyword>
<dbReference type="Proteomes" id="UP000887572">
    <property type="component" value="Unplaced"/>
</dbReference>
<dbReference type="GO" id="GO:0009922">
    <property type="term" value="F:fatty acid elongase activity"/>
    <property type="evidence" value="ECO:0007669"/>
    <property type="project" value="UniProtKB-EC"/>
</dbReference>
<dbReference type="EC" id="2.3.1.199" evidence="11"/>
<keyword evidence="7 11" id="KW-1133">Transmembrane helix</keyword>
<keyword evidence="6 11" id="KW-0276">Fatty acid metabolism</keyword>
<accession>A0A914H7F2</accession>
<evidence type="ECO:0000256" key="4">
    <source>
        <dbReference type="ARBA" id="ARBA00022679"/>
    </source>
</evidence>
<sequence length="362" mass="41271">MSRRNCHCAKVTAQLFRHNCFGANVSGAKEGASSALYTIKKLWGGSVYCKQTGSLWEHFLIKQWKGLSHFGWKSRSKMASTSAESSANTFVGVSLSSPFDYAAARGYTANIQGPAIWITTAYVVTIFGIQWYMKDRKPMQLTLSLRLWNLWLALFSIAGCLVTSYGLFREIGAYGLVSTYTHSRDFFEGFTGLWTWWFCMSKFAELGDTYFVVLRKKPLMFLHWYHHVATLNYGLMSYVDNTAFNTWIVWLNFSVHAVMYTYYFLAACRIRLPAWFAQCLTTSQITQFLITLAILAHVGLRLLVGSHVDTTPVSYVYCLLMEISYVVLFGNFFYHSYIAGGGKKFQKEKQLKQQNGTVTKSE</sequence>
<evidence type="ECO:0000313" key="13">
    <source>
        <dbReference type="WBParaSite" id="Gr19_v10_g13914.t1"/>
    </source>
</evidence>
<evidence type="ECO:0000256" key="7">
    <source>
        <dbReference type="ARBA" id="ARBA00022989"/>
    </source>
</evidence>
<evidence type="ECO:0000256" key="5">
    <source>
        <dbReference type="ARBA" id="ARBA00022692"/>
    </source>
</evidence>
<organism evidence="12 13">
    <name type="scientific">Globodera rostochiensis</name>
    <name type="common">Golden nematode worm</name>
    <name type="synonym">Heterodera rostochiensis</name>
    <dbReference type="NCBI Taxonomy" id="31243"/>
    <lineage>
        <taxon>Eukaryota</taxon>
        <taxon>Metazoa</taxon>
        <taxon>Ecdysozoa</taxon>
        <taxon>Nematoda</taxon>
        <taxon>Chromadorea</taxon>
        <taxon>Rhabditida</taxon>
        <taxon>Tylenchina</taxon>
        <taxon>Tylenchomorpha</taxon>
        <taxon>Tylenchoidea</taxon>
        <taxon>Heteroderidae</taxon>
        <taxon>Heteroderinae</taxon>
        <taxon>Globodera</taxon>
    </lineage>
</organism>
<evidence type="ECO:0000256" key="10">
    <source>
        <dbReference type="ARBA" id="ARBA00023160"/>
    </source>
</evidence>
<reference evidence="13" key="1">
    <citation type="submission" date="2022-11" db="UniProtKB">
        <authorList>
            <consortium name="WormBaseParasite"/>
        </authorList>
    </citation>
    <scope>IDENTIFICATION</scope>
</reference>
<comment type="catalytic activity">
    <reaction evidence="11">
        <text>a very-long-chain acyl-CoA + malonyl-CoA + H(+) = a very-long-chain 3-oxoacyl-CoA + CO2 + CoA</text>
        <dbReference type="Rhea" id="RHEA:32727"/>
        <dbReference type="ChEBI" id="CHEBI:15378"/>
        <dbReference type="ChEBI" id="CHEBI:16526"/>
        <dbReference type="ChEBI" id="CHEBI:57287"/>
        <dbReference type="ChEBI" id="CHEBI:57384"/>
        <dbReference type="ChEBI" id="CHEBI:90725"/>
        <dbReference type="ChEBI" id="CHEBI:90736"/>
        <dbReference type="EC" id="2.3.1.199"/>
    </reaction>
</comment>
<name>A0A914H7F2_GLORO</name>
<comment type="pathway">
    <text evidence="2">Lipid metabolism; fatty acid biosynthesis.</text>
</comment>
<comment type="caution">
    <text evidence="11">Lacks conserved residue(s) required for the propagation of feature annotation.</text>
</comment>
<dbReference type="PANTHER" id="PTHR11157:SF27">
    <property type="entry name" value="ELONGATION OF LONG CHAIN FATTY ACIDS PROTEIN 6"/>
    <property type="match status" value="1"/>
</dbReference>
<feature type="transmembrane region" description="Helical" evidence="11">
    <location>
        <begin position="145"/>
        <end position="168"/>
    </location>
</feature>
<dbReference type="WBParaSite" id="Gr19_v10_g13914.t1">
    <property type="protein sequence ID" value="Gr19_v10_g13914.t1"/>
    <property type="gene ID" value="Gr19_v10_g13914"/>
</dbReference>
<dbReference type="PANTHER" id="PTHR11157">
    <property type="entry name" value="FATTY ACID ACYL TRANSFERASE-RELATED"/>
    <property type="match status" value="1"/>
</dbReference>
<dbReference type="PROSITE" id="PS01188">
    <property type="entry name" value="ELO"/>
    <property type="match status" value="1"/>
</dbReference>
<dbReference type="GO" id="GO:0005789">
    <property type="term" value="C:endoplasmic reticulum membrane"/>
    <property type="evidence" value="ECO:0007669"/>
    <property type="project" value="TreeGrafter"/>
</dbReference>
<comment type="similarity">
    <text evidence="11">Belongs to the ELO family.</text>
</comment>
<evidence type="ECO:0000256" key="6">
    <source>
        <dbReference type="ARBA" id="ARBA00022832"/>
    </source>
</evidence>
<keyword evidence="12" id="KW-1185">Reference proteome</keyword>
<dbReference type="GO" id="GO:0034626">
    <property type="term" value="P:fatty acid elongation, polyunsaturated fatty acid"/>
    <property type="evidence" value="ECO:0007669"/>
    <property type="project" value="TreeGrafter"/>
</dbReference>
<evidence type="ECO:0000256" key="3">
    <source>
        <dbReference type="ARBA" id="ARBA00022516"/>
    </source>
</evidence>
<evidence type="ECO:0000256" key="9">
    <source>
        <dbReference type="ARBA" id="ARBA00023136"/>
    </source>
</evidence>
<feature type="transmembrane region" description="Helical" evidence="11">
    <location>
        <begin position="115"/>
        <end position="133"/>
    </location>
</feature>
<dbReference type="Pfam" id="PF01151">
    <property type="entry name" value="ELO"/>
    <property type="match status" value="1"/>
</dbReference>
<keyword evidence="5 11" id="KW-0812">Transmembrane</keyword>
<comment type="subcellular location">
    <subcellularLocation>
        <location evidence="1">Membrane</location>
        <topology evidence="1">Multi-pass membrane protein</topology>
    </subcellularLocation>
</comment>
<keyword evidence="8 11" id="KW-0443">Lipid metabolism</keyword>
<protein>
    <recommendedName>
        <fullName evidence="11">Elongation of very long chain fatty acids protein</fullName>
        <ecNumber evidence="11">2.3.1.199</ecNumber>
    </recommendedName>
    <alternativeName>
        <fullName evidence="11">Very-long-chain 3-oxoacyl-CoA synthase</fullName>
    </alternativeName>
</protein>
<feature type="transmembrane region" description="Helical" evidence="11">
    <location>
        <begin position="314"/>
        <end position="334"/>
    </location>
</feature>
<proteinExistence type="inferred from homology"/>
<keyword evidence="4 11" id="KW-0808">Transferase</keyword>
<keyword evidence="10 11" id="KW-0275">Fatty acid biosynthesis</keyword>
<evidence type="ECO:0000256" key="1">
    <source>
        <dbReference type="ARBA" id="ARBA00004141"/>
    </source>
</evidence>
<keyword evidence="9 11" id="KW-0472">Membrane</keyword>